<dbReference type="PRINTS" id="PR00249">
    <property type="entry name" value="GPCRSECRETIN"/>
</dbReference>
<evidence type="ECO:0000256" key="6">
    <source>
        <dbReference type="ARBA" id="ARBA00022729"/>
    </source>
</evidence>
<dbReference type="PRINTS" id="PR01354">
    <property type="entry name" value="GLUCAGONR"/>
</dbReference>
<dbReference type="Pfam" id="PF02793">
    <property type="entry name" value="HRM"/>
    <property type="match status" value="1"/>
</dbReference>
<evidence type="ECO:0000256" key="11">
    <source>
        <dbReference type="ARBA" id="ARBA00023170"/>
    </source>
</evidence>
<keyword evidence="7 17" id="KW-1133">Transmembrane helix</keyword>
<keyword evidence="13" id="KW-0807">Transducer</keyword>
<dbReference type="EMBL" id="AEYP01025057">
    <property type="status" value="NOT_ANNOTATED_CDS"/>
    <property type="molecule type" value="Genomic_DNA"/>
</dbReference>
<keyword evidence="8" id="KW-0297">G-protein coupled receptor</keyword>
<evidence type="ECO:0000256" key="8">
    <source>
        <dbReference type="ARBA" id="ARBA00023040"/>
    </source>
</evidence>
<dbReference type="OMA" id="HWHRWRL"/>
<keyword evidence="11" id="KW-0675">Receptor</keyword>
<dbReference type="PROSITE" id="PS50227">
    <property type="entry name" value="G_PROTEIN_RECEP_F2_3"/>
    <property type="match status" value="1"/>
</dbReference>
<keyword evidence="6 18" id="KW-0732">Signal</keyword>
<dbReference type="PROSITE" id="PS50261">
    <property type="entry name" value="G_PROTEIN_RECEP_F2_4"/>
    <property type="match status" value="1"/>
</dbReference>
<evidence type="ECO:0000259" key="20">
    <source>
        <dbReference type="PROSITE" id="PS50261"/>
    </source>
</evidence>
<comment type="function">
    <text evidence="14">G-protein coupled receptor for glucagon that plays a central role in the regulation of blood glucose levels and glucose homeostasis. Regulates the rate of hepatic glucose production by promoting glycogen hydrolysis and gluconeogenesis. Plays an important role in mediating the responses to fasting. Ligand binding causes a conformation change that triggers signaling via guanine nucleotide-binding proteins (G proteins) and modulates the activity of down-stream effectors, such as adenylate cyclase. Promotes activation of adenylate cyclase. Besides, plays a role in signaling via a phosphatidylinositol-calcium second messenger system.</text>
</comment>
<evidence type="ECO:0000256" key="10">
    <source>
        <dbReference type="ARBA" id="ARBA00023157"/>
    </source>
</evidence>
<comment type="subcellular location">
    <subcellularLocation>
        <location evidence="1">Cell membrane</location>
        <topology evidence="1">Multi-pass membrane protein</topology>
    </subcellularLocation>
</comment>
<dbReference type="PANTHER" id="PTHR45620:SF29">
    <property type="entry name" value="GLUCAGON RECEPTOR"/>
    <property type="match status" value="1"/>
</dbReference>
<accession>M3YIV3</accession>
<name>M3YIV3_MUSPF</name>
<dbReference type="GO" id="GO:0042593">
    <property type="term" value="P:glucose homeostasis"/>
    <property type="evidence" value="ECO:0007669"/>
    <property type="project" value="Ensembl"/>
</dbReference>
<dbReference type="InterPro" id="IPR017981">
    <property type="entry name" value="GPCR_2-like_7TM"/>
</dbReference>
<reference evidence="21" key="1">
    <citation type="submission" date="2024-06" db="UniProtKB">
        <authorList>
            <consortium name="Ensembl"/>
        </authorList>
    </citation>
    <scope>IDENTIFICATION</scope>
</reference>
<dbReference type="Ensembl" id="ENSMPUT00000011448.1">
    <property type="protein sequence ID" value="ENSMPUP00000011260.1"/>
    <property type="gene ID" value="ENSMPUG00000011352.1"/>
</dbReference>
<dbReference type="FunFam" id="1.20.1070.10:FF:000133">
    <property type="entry name" value="Glucagon receptor a"/>
    <property type="match status" value="1"/>
</dbReference>
<evidence type="ECO:0000256" key="4">
    <source>
        <dbReference type="ARBA" id="ARBA00022553"/>
    </source>
</evidence>
<dbReference type="GO" id="GO:0070873">
    <property type="term" value="P:regulation of glycogen metabolic process"/>
    <property type="evidence" value="ECO:0007669"/>
    <property type="project" value="Ensembl"/>
</dbReference>
<keyword evidence="9 17" id="KW-0472">Membrane</keyword>
<evidence type="ECO:0000256" key="3">
    <source>
        <dbReference type="ARBA" id="ARBA00022475"/>
    </source>
</evidence>
<dbReference type="InParanoid" id="M3YIV3"/>
<feature type="transmembrane region" description="Helical" evidence="17">
    <location>
        <begin position="184"/>
        <end position="204"/>
    </location>
</feature>
<feature type="signal peptide" evidence="18">
    <location>
        <begin position="1"/>
        <end position="32"/>
    </location>
</feature>
<dbReference type="InterPro" id="IPR036445">
    <property type="entry name" value="GPCR_2_extracell_dom_sf"/>
</dbReference>
<feature type="transmembrane region" description="Helical" evidence="17">
    <location>
        <begin position="245"/>
        <end position="264"/>
    </location>
</feature>
<dbReference type="PRINTS" id="PR01353">
    <property type="entry name" value="GLUCAGNFAMLY"/>
</dbReference>
<dbReference type="InterPro" id="IPR050332">
    <property type="entry name" value="GPCR_2"/>
</dbReference>
<sequence>WPLTGMCPAPPPCPHLLLLLLLLFCQPQAPSAQVMDFLFEKWKLYGDQCLSNLSLLPPPTELVCNRTFDKYACWPDTPANTTANTSCPWYLPWHPKVQHRHVFKKCGPDGQWVRGPRGQSWRNASQCQMDEHELKGQKEAAEVYSGLQVMYTVGYSLSLGALLLALALLLGLSRLRCTRNYIHANLFASFVLKASSVLVIDALLKTRYSQKIGDDLRVSVWLSDGAVAGCRVAAVFMQYSVVANYSWLLVEGVYLHSLLGLAALPDRSFFALYLGLGWGAPMLFVIPWAVVKCLFENVQCWTRNDNMAFWWILRFPVFLAILINFFIFIRILLILTAKLRARQMRHTDSKFRWVRAASRARGGVALHASLCLLVTVAMILGAGPRDGLGLVLGEHTVKGAPRQARPAVPPPQVQSELLRRWNRWRAGRSLREERHTSRLGPLALPTGDPPSEKPLLSRSGGSSNETGRDPSADPCLVSSLPGLAESPF</sequence>
<evidence type="ECO:0000256" key="7">
    <source>
        <dbReference type="ARBA" id="ARBA00022989"/>
    </source>
</evidence>
<dbReference type="GO" id="GO:0004967">
    <property type="term" value="F:glucagon receptor activity"/>
    <property type="evidence" value="ECO:0007669"/>
    <property type="project" value="Ensembl"/>
</dbReference>
<dbReference type="InterPro" id="IPR003291">
    <property type="entry name" value="GPCR_2_glucagon_rcpt"/>
</dbReference>
<evidence type="ECO:0000259" key="19">
    <source>
        <dbReference type="PROSITE" id="PS50227"/>
    </source>
</evidence>
<evidence type="ECO:0000256" key="16">
    <source>
        <dbReference type="SAM" id="MobiDB-lite"/>
    </source>
</evidence>
<evidence type="ECO:0000256" key="12">
    <source>
        <dbReference type="ARBA" id="ARBA00023180"/>
    </source>
</evidence>
<dbReference type="GO" id="GO:0005886">
    <property type="term" value="C:plasma membrane"/>
    <property type="evidence" value="ECO:0007669"/>
    <property type="project" value="UniProtKB-SubCell"/>
</dbReference>
<dbReference type="Gene3D" id="1.20.1070.10">
    <property type="entry name" value="Rhodopsin 7-helix transmembrane proteins"/>
    <property type="match status" value="1"/>
</dbReference>
<keyword evidence="4" id="KW-0597">Phosphoprotein</keyword>
<dbReference type="eggNOG" id="KOG4564">
    <property type="taxonomic scope" value="Eukaryota"/>
</dbReference>
<dbReference type="GeneTree" id="ENSGT00940000157969"/>
<dbReference type="InterPro" id="IPR003290">
    <property type="entry name" value="GPCR_2_GLP1/glucagon_rcpt"/>
</dbReference>
<dbReference type="AlphaFoldDB" id="M3YIV3"/>
<dbReference type="SMART" id="SM00008">
    <property type="entry name" value="HormR"/>
    <property type="match status" value="1"/>
</dbReference>
<keyword evidence="5 17" id="KW-0812">Transmembrane</keyword>
<evidence type="ECO:0000256" key="9">
    <source>
        <dbReference type="ARBA" id="ARBA00023136"/>
    </source>
</evidence>
<dbReference type="FunFam" id="4.10.1240.10:FF:000009">
    <property type="entry name" value="Glucagon receptor"/>
    <property type="match status" value="1"/>
</dbReference>
<dbReference type="PROSITE" id="PS00649">
    <property type="entry name" value="G_PROTEIN_RECEP_F2_1"/>
    <property type="match status" value="1"/>
</dbReference>
<dbReference type="GO" id="GO:0009267">
    <property type="term" value="P:cellular response to starvation"/>
    <property type="evidence" value="ECO:0007669"/>
    <property type="project" value="Ensembl"/>
</dbReference>
<dbReference type="GO" id="GO:0017046">
    <property type="term" value="F:peptide hormone binding"/>
    <property type="evidence" value="ECO:0007669"/>
    <property type="project" value="TreeGrafter"/>
</dbReference>
<dbReference type="InterPro" id="IPR000832">
    <property type="entry name" value="GPCR_2_secretin-like"/>
</dbReference>
<dbReference type="SUPFAM" id="SSF111418">
    <property type="entry name" value="Hormone receptor domain"/>
    <property type="match status" value="1"/>
</dbReference>
<dbReference type="GO" id="GO:0007166">
    <property type="term" value="P:cell surface receptor signaling pathway"/>
    <property type="evidence" value="ECO:0007669"/>
    <property type="project" value="InterPro"/>
</dbReference>
<feature type="region of interest" description="Disordered" evidence="16">
    <location>
        <begin position="432"/>
        <end position="488"/>
    </location>
</feature>
<feature type="transmembrane region" description="Helical" evidence="17">
    <location>
        <begin position="360"/>
        <end position="382"/>
    </location>
</feature>
<evidence type="ECO:0000256" key="15">
    <source>
        <dbReference type="ARBA" id="ARBA00071417"/>
    </source>
</evidence>
<dbReference type="PANTHER" id="PTHR45620">
    <property type="entry name" value="PDF RECEPTOR-LIKE PROTEIN-RELATED"/>
    <property type="match status" value="1"/>
</dbReference>
<evidence type="ECO:0000256" key="2">
    <source>
        <dbReference type="ARBA" id="ARBA00005314"/>
    </source>
</evidence>
<evidence type="ECO:0000256" key="5">
    <source>
        <dbReference type="ARBA" id="ARBA00022692"/>
    </source>
</evidence>
<keyword evidence="12" id="KW-0325">Glycoprotein</keyword>
<dbReference type="EMBL" id="AEYP01025056">
    <property type="status" value="NOT_ANNOTATED_CDS"/>
    <property type="molecule type" value="Genomic_DNA"/>
</dbReference>
<evidence type="ECO:0000256" key="1">
    <source>
        <dbReference type="ARBA" id="ARBA00004651"/>
    </source>
</evidence>
<dbReference type="STRING" id="9669.ENSMPUP00000011260"/>
<feature type="domain" description="G-protein coupled receptors family 2 profile 1" evidence="19">
    <location>
        <begin position="48"/>
        <end position="131"/>
    </location>
</feature>
<gene>
    <name evidence="21" type="primary">GCGR</name>
</gene>
<evidence type="ECO:0000256" key="18">
    <source>
        <dbReference type="SAM" id="SignalP"/>
    </source>
</evidence>
<keyword evidence="3" id="KW-1003">Cell membrane</keyword>
<evidence type="ECO:0000313" key="21">
    <source>
        <dbReference type="Ensembl" id="ENSMPUP00000011260.1"/>
    </source>
</evidence>
<feature type="transmembrane region" description="Helical" evidence="17">
    <location>
        <begin position="311"/>
        <end position="339"/>
    </location>
</feature>
<organism evidence="21">
    <name type="scientific">Mustela putorius furo</name>
    <name type="common">European domestic ferret</name>
    <name type="synonym">Mustela furo</name>
    <dbReference type="NCBI Taxonomy" id="9669"/>
    <lineage>
        <taxon>Eukaryota</taxon>
        <taxon>Metazoa</taxon>
        <taxon>Chordata</taxon>
        <taxon>Craniata</taxon>
        <taxon>Vertebrata</taxon>
        <taxon>Euteleostomi</taxon>
        <taxon>Mammalia</taxon>
        <taxon>Eutheria</taxon>
        <taxon>Laurasiatheria</taxon>
        <taxon>Carnivora</taxon>
        <taxon>Caniformia</taxon>
        <taxon>Musteloidea</taxon>
        <taxon>Mustelidae</taxon>
        <taxon>Mustelinae</taxon>
        <taxon>Mustela</taxon>
    </lineage>
</organism>
<dbReference type="InterPro" id="IPR017983">
    <property type="entry name" value="GPCR_2_secretin-like_CS"/>
</dbReference>
<comment type="similarity">
    <text evidence="2">Belongs to the G-protein coupled receptor 2 family.</text>
</comment>
<feature type="transmembrane region" description="Helical" evidence="17">
    <location>
        <begin position="153"/>
        <end position="172"/>
    </location>
</feature>
<dbReference type="InterPro" id="IPR001879">
    <property type="entry name" value="GPCR_2_extracellular_dom"/>
</dbReference>
<protein>
    <recommendedName>
        <fullName evidence="15">Glucagon receptor</fullName>
    </recommendedName>
</protein>
<dbReference type="GO" id="GO:0007189">
    <property type="term" value="P:adenylate cyclase-activating G protein-coupled receptor signaling pathway"/>
    <property type="evidence" value="ECO:0007669"/>
    <property type="project" value="Ensembl"/>
</dbReference>
<feature type="domain" description="G-protein coupled receptors family 2 profile 2" evidence="20">
    <location>
        <begin position="147"/>
        <end position="360"/>
    </location>
</feature>
<dbReference type="Pfam" id="PF00002">
    <property type="entry name" value="7tm_2"/>
    <property type="match status" value="1"/>
</dbReference>
<feature type="chain" id="PRO_5004044962" description="Glucagon receptor" evidence="18">
    <location>
        <begin position="33"/>
        <end position="488"/>
    </location>
</feature>
<dbReference type="GO" id="GO:0010628">
    <property type="term" value="P:positive regulation of gene expression"/>
    <property type="evidence" value="ECO:0007669"/>
    <property type="project" value="Ensembl"/>
</dbReference>
<feature type="transmembrane region" description="Helical" evidence="17">
    <location>
        <begin position="271"/>
        <end position="291"/>
    </location>
</feature>
<keyword evidence="10" id="KW-1015">Disulfide bond</keyword>
<evidence type="ECO:0000256" key="17">
    <source>
        <dbReference type="SAM" id="Phobius"/>
    </source>
</evidence>
<evidence type="ECO:0000256" key="13">
    <source>
        <dbReference type="ARBA" id="ARBA00023224"/>
    </source>
</evidence>
<proteinExistence type="inferred from homology"/>
<dbReference type="HOGENOM" id="CLU_002753_4_0_1"/>
<evidence type="ECO:0000256" key="14">
    <source>
        <dbReference type="ARBA" id="ARBA00057279"/>
    </source>
</evidence>
<dbReference type="Gene3D" id="4.10.1240.10">
    <property type="entry name" value="GPCR, family 2, extracellular hormone receptor domain"/>
    <property type="match status" value="1"/>
</dbReference>